<gene>
    <name evidence="9" type="ORF">METZ01_LOCUS153009</name>
</gene>
<dbReference type="PANTHER" id="PTHR21624:SF1">
    <property type="entry name" value="ALKYLGLYCEROL MONOOXYGENASE"/>
    <property type="match status" value="1"/>
</dbReference>
<dbReference type="PANTHER" id="PTHR21624">
    <property type="entry name" value="STEROL DESATURASE-RELATED PROTEIN"/>
    <property type="match status" value="1"/>
</dbReference>
<keyword evidence="3 7" id="KW-1133">Transmembrane helix</keyword>
<dbReference type="GO" id="GO:0005506">
    <property type="term" value="F:iron ion binding"/>
    <property type="evidence" value="ECO:0007669"/>
    <property type="project" value="InterPro"/>
</dbReference>
<keyword evidence="6 7" id="KW-0472">Membrane</keyword>
<feature type="transmembrane region" description="Helical" evidence="7">
    <location>
        <begin position="146"/>
        <end position="169"/>
    </location>
</feature>
<evidence type="ECO:0000313" key="9">
    <source>
        <dbReference type="EMBL" id="SVB00155.1"/>
    </source>
</evidence>
<reference evidence="9" key="1">
    <citation type="submission" date="2018-05" db="EMBL/GenBank/DDBJ databases">
        <authorList>
            <person name="Lanie J.A."/>
            <person name="Ng W.-L."/>
            <person name="Kazmierczak K.M."/>
            <person name="Andrzejewski T.M."/>
            <person name="Davidsen T.M."/>
            <person name="Wayne K.J."/>
            <person name="Tettelin H."/>
            <person name="Glass J.I."/>
            <person name="Rusch D."/>
            <person name="Podicherti R."/>
            <person name="Tsui H.-C.T."/>
            <person name="Winkler M.E."/>
        </authorList>
    </citation>
    <scope>NUCLEOTIDE SEQUENCE</scope>
</reference>
<dbReference type="AlphaFoldDB" id="A0A382AF05"/>
<dbReference type="InterPro" id="IPR051689">
    <property type="entry name" value="Sterol_desaturase/TMEM195"/>
</dbReference>
<dbReference type="GO" id="GO:0008610">
    <property type="term" value="P:lipid biosynthetic process"/>
    <property type="evidence" value="ECO:0007669"/>
    <property type="project" value="InterPro"/>
</dbReference>
<evidence type="ECO:0000256" key="7">
    <source>
        <dbReference type="SAM" id="Phobius"/>
    </source>
</evidence>
<organism evidence="9">
    <name type="scientific">marine metagenome</name>
    <dbReference type="NCBI Taxonomy" id="408172"/>
    <lineage>
        <taxon>unclassified sequences</taxon>
        <taxon>metagenomes</taxon>
        <taxon>ecological metagenomes</taxon>
    </lineage>
</organism>
<comment type="subcellular location">
    <subcellularLocation>
        <location evidence="1">Endomembrane system</location>
        <topology evidence="1">Multi-pass membrane protein</topology>
    </subcellularLocation>
</comment>
<name>A0A382AF05_9ZZZZ</name>
<evidence type="ECO:0000256" key="5">
    <source>
        <dbReference type="ARBA" id="ARBA00023098"/>
    </source>
</evidence>
<keyword evidence="2 7" id="KW-0812">Transmembrane</keyword>
<dbReference type="GO" id="GO:0005783">
    <property type="term" value="C:endoplasmic reticulum"/>
    <property type="evidence" value="ECO:0007669"/>
    <property type="project" value="TreeGrafter"/>
</dbReference>
<feature type="transmembrane region" description="Helical" evidence="7">
    <location>
        <begin position="49"/>
        <end position="70"/>
    </location>
</feature>
<keyword evidence="5" id="KW-0443">Lipid metabolism</keyword>
<feature type="domain" description="Fatty acid hydroxylase" evidence="8">
    <location>
        <begin position="96"/>
        <end position="232"/>
    </location>
</feature>
<evidence type="ECO:0000256" key="2">
    <source>
        <dbReference type="ARBA" id="ARBA00022692"/>
    </source>
</evidence>
<keyword evidence="4" id="KW-0560">Oxidoreductase</keyword>
<sequence length="276" mass="31804">MQEVLIYFDTIPTPVRTLILFSGITFFLVLEAGVPLFRFDYKKGKHAAVNITFTLITLVVNLIGAGLIVAAVNYNETHGTGILRMLELPVWLYIVVGLVLLDLIGAWLIHWLEHKVRWMWRFHIIHHSDIYVDVTSGLRHHPGENILRLLFTSLAVFILGPSFGLVMLYQTISAFFAHLTHANIKMPLVVDYALSFIFVTPHFHKVHHHYVLPYTDTNYGNIFSFWDHLFGTAVYEKDLDSLVYGIDTHFKTEEHSSLKNLLLIPFQPYRHPVGRK</sequence>
<protein>
    <recommendedName>
        <fullName evidence="8">Fatty acid hydroxylase domain-containing protein</fullName>
    </recommendedName>
</protein>
<evidence type="ECO:0000259" key="8">
    <source>
        <dbReference type="Pfam" id="PF04116"/>
    </source>
</evidence>
<dbReference type="GO" id="GO:0050479">
    <property type="term" value="F:glyceryl-ether monooxygenase activity"/>
    <property type="evidence" value="ECO:0007669"/>
    <property type="project" value="TreeGrafter"/>
</dbReference>
<feature type="transmembrane region" description="Helical" evidence="7">
    <location>
        <begin position="18"/>
        <end position="37"/>
    </location>
</feature>
<dbReference type="GO" id="GO:0006643">
    <property type="term" value="P:membrane lipid metabolic process"/>
    <property type="evidence" value="ECO:0007669"/>
    <property type="project" value="TreeGrafter"/>
</dbReference>
<proteinExistence type="predicted"/>
<accession>A0A382AF05</accession>
<dbReference type="InterPro" id="IPR006694">
    <property type="entry name" value="Fatty_acid_hydroxylase"/>
</dbReference>
<evidence type="ECO:0000256" key="6">
    <source>
        <dbReference type="ARBA" id="ARBA00023136"/>
    </source>
</evidence>
<dbReference type="GO" id="GO:0016020">
    <property type="term" value="C:membrane"/>
    <property type="evidence" value="ECO:0007669"/>
    <property type="project" value="GOC"/>
</dbReference>
<dbReference type="Pfam" id="PF04116">
    <property type="entry name" value="FA_hydroxylase"/>
    <property type="match status" value="1"/>
</dbReference>
<dbReference type="EMBL" id="UINC01025133">
    <property type="protein sequence ID" value="SVB00155.1"/>
    <property type="molecule type" value="Genomic_DNA"/>
</dbReference>
<evidence type="ECO:0000256" key="1">
    <source>
        <dbReference type="ARBA" id="ARBA00004127"/>
    </source>
</evidence>
<feature type="transmembrane region" description="Helical" evidence="7">
    <location>
        <begin position="90"/>
        <end position="112"/>
    </location>
</feature>
<evidence type="ECO:0000256" key="4">
    <source>
        <dbReference type="ARBA" id="ARBA00023002"/>
    </source>
</evidence>
<evidence type="ECO:0000256" key="3">
    <source>
        <dbReference type="ARBA" id="ARBA00022989"/>
    </source>
</evidence>